<evidence type="ECO:0000313" key="2">
    <source>
        <dbReference type="Proteomes" id="UP000782554"/>
    </source>
</evidence>
<organism evidence="1 2">
    <name type="scientific">Qipengyuania mesophila</name>
    <dbReference type="NCBI Taxonomy" id="2867246"/>
    <lineage>
        <taxon>Bacteria</taxon>
        <taxon>Pseudomonadati</taxon>
        <taxon>Pseudomonadota</taxon>
        <taxon>Alphaproteobacteria</taxon>
        <taxon>Sphingomonadales</taxon>
        <taxon>Erythrobacteraceae</taxon>
        <taxon>Qipengyuania</taxon>
    </lineage>
</organism>
<evidence type="ECO:0000313" key="1">
    <source>
        <dbReference type="EMBL" id="MBX7500457.1"/>
    </source>
</evidence>
<reference evidence="1 2" key="1">
    <citation type="submission" date="2021-08" db="EMBL/GenBank/DDBJ databases">
        <title>Comparative Genomics Analysis of the Genus Qipengyuania Reveals Extensive Genetic Diversity and Metabolic Versatility, Including the Description of Fifteen Novel Species.</title>
        <authorList>
            <person name="Liu Y."/>
        </authorList>
    </citation>
    <scope>NUCLEOTIDE SEQUENCE [LARGE SCALE GENOMIC DNA]</scope>
    <source>
        <strain evidence="1 2">YG27</strain>
    </source>
</reference>
<gene>
    <name evidence="1" type="ORF">K3181_03225</name>
</gene>
<proteinExistence type="predicted"/>
<dbReference type="Proteomes" id="UP000782554">
    <property type="component" value="Unassembled WGS sequence"/>
</dbReference>
<comment type="caution">
    <text evidence="1">The sequence shown here is derived from an EMBL/GenBank/DDBJ whole genome shotgun (WGS) entry which is preliminary data.</text>
</comment>
<keyword evidence="2" id="KW-1185">Reference proteome</keyword>
<protein>
    <submittedName>
        <fullName evidence="1">Uncharacterized protein</fullName>
    </submittedName>
</protein>
<name>A0ABS7JS75_9SPHN</name>
<sequence length="49" mass="5233">MSEQSEEGEPEDFKAFDKLSGCGFDFSWGMPASGSRSSCAHDAAGEPMK</sequence>
<accession>A0ABS7JS75</accession>
<dbReference type="EMBL" id="JAIGNU010000001">
    <property type="protein sequence ID" value="MBX7500457.1"/>
    <property type="molecule type" value="Genomic_DNA"/>
</dbReference>
<dbReference type="RefSeq" id="WP_221600746.1">
    <property type="nucleotide sequence ID" value="NZ_JAIGNU010000001.1"/>
</dbReference>